<keyword evidence="2" id="KW-1185">Reference proteome</keyword>
<organism evidence="1 2">
    <name type="scientific">Paenibacillus yanchengensis</name>
    <dbReference type="NCBI Taxonomy" id="2035833"/>
    <lineage>
        <taxon>Bacteria</taxon>
        <taxon>Bacillati</taxon>
        <taxon>Bacillota</taxon>
        <taxon>Bacilli</taxon>
        <taxon>Bacillales</taxon>
        <taxon>Paenibacillaceae</taxon>
        <taxon>Paenibacillus</taxon>
    </lineage>
</organism>
<proteinExistence type="predicted"/>
<dbReference type="RefSeq" id="WP_377772523.1">
    <property type="nucleotide sequence ID" value="NZ_JBHUHO010000030.1"/>
</dbReference>
<comment type="caution">
    <text evidence="1">The sequence shown here is derived from an EMBL/GenBank/DDBJ whole genome shotgun (WGS) entry which is preliminary data.</text>
</comment>
<dbReference type="Proteomes" id="UP001597362">
    <property type="component" value="Unassembled WGS sequence"/>
</dbReference>
<sequence>MYNINVLYEYTGEAYCKNPVWVLVESADFCWNSMLHIDIIAPFAYISYGELFDFPAINIPAHALVRTQVTNQIGINLPYIKEELHKTQSNFAHHVLDITRLILRIADIEDTLEYIIDWRKQHEFAAR</sequence>
<name>A0ABW4YLN4_9BACL</name>
<accession>A0ABW4YLN4</accession>
<evidence type="ECO:0000313" key="2">
    <source>
        <dbReference type="Proteomes" id="UP001597362"/>
    </source>
</evidence>
<dbReference type="EMBL" id="JBHUHO010000030">
    <property type="protein sequence ID" value="MFD2116398.1"/>
    <property type="molecule type" value="Genomic_DNA"/>
</dbReference>
<evidence type="ECO:0000313" key="1">
    <source>
        <dbReference type="EMBL" id="MFD2116398.1"/>
    </source>
</evidence>
<reference evidence="2" key="1">
    <citation type="journal article" date="2019" name="Int. J. Syst. Evol. Microbiol.">
        <title>The Global Catalogue of Microorganisms (GCM) 10K type strain sequencing project: providing services to taxonomists for standard genome sequencing and annotation.</title>
        <authorList>
            <consortium name="The Broad Institute Genomics Platform"/>
            <consortium name="The Broad Institute Genome Sequencing Center for Infectious Disease"/>
            <person name="Wu L."/>
            <person name="Ma J."/>
        </authorList>
    </citation>
    <scope>NUCLEOTIDE SEQUENCE [LARGE SCALE GENOMIC DNA]</scope>
    <source>
        <strain evidence="2">GH52</strain>
    </source>
</reference>
<gene>
    <name evidence="1" type="ORF">ACFSJH_11760</name>
</gene>
<protein>
    <submittedName>
        <fullName evidence="1">Uncharacterized protein</fullName>
    </submittedName>
</protein>